<evidence type="ECO:0000313" key="9">
    <source>
        <dbReference type="EMBL" id="MDV7219931.1"/>
    </source>
</evidence>
<protein>
    <submittedName>
        <fullName evidence="9">MFS transporter</fullName>
    </submittedName>
</protein>
<feature type="transmembrane region" description="Helical" evidence="8">
    <location>
        <begin position="118"/>
        <end position="138"/>
    </location>
</feature>
<feature type="transmembrane region" description="Helical" evidence="8">
    <location>
        <begin position="186"/>
        <end position="204"/>
    </location>
</feature>
<evidence type="ECO:0000256" key="1">
    <source>
        <dbReference type="ARBA" id="ARBA00004429"/>
    </source>
</evidence>
<dbReference type="InterPro" id="IPR011701">
    <property type="entry name" value="MFS"/>
</dbReference>
<organism evidence="9 10">
    <name type="scientific">Streptomyces prunicolor</name>
    <dbReference type="NCBI Taxonomy" id="67348"/>
    <lineage>
        <taxon>Bacteria</taxon>
        <taxon>Bacillati</taxon>
        <taxon>Actinomycetota</taxon>
        <taxon>Actinomycetes</taxon>
        <taxon>Kitasatosporales</taxon>
        <taxon>Streptomycetaceae</taxon>
        <taxon>Streptomyces</taxon>
    </lineage>
</organism>
<evidence type="ECO:0000256" key="6">
    <source>
        <dbReference type="ARBA" id="ARBA00023136"/>
    </source>
</evidence>
<keyword evidence="3" id="KW-1003">Cell membrane</keyword>
<gene>
    <name evidence="9" type="ORF">R5A26_28715</name>
</gene>
<dbReference type="RefSeq" id="WP_019057627.1">
    <property type="nucleotide sequence ID" value="NZ_JAWMAJ010000110.1"/>
</dbReference>
<sequence length="437" mass="45491">MAITLHEDRPPAGRHAAVPSGSLFRRIYAPRTSDALAFSMSTYAMPLLVLAITRSSSLTGLAFALEWTPRIAAFVLAGKVVDRRGAAIVCFLASLLRAIVLAGAAVALAMLPRGTEETVTVLVLAAVTGTLTQFSFVANEAVGAIVTRRAENRPHGVQSVLIGIDQTAMLVGPLLAGFLLLVGPGWMLGCLTGLSLLAAVLGLQTPPTPLRSARPDGERTPGGMSTGLRMLRKLPALRWLVAGLACSNLALGLLQSASPIIVVENFGRSSADVGTLWSAAAAATLLAITLCRLALSRVDLWGVGVVCATFASAACLALPQAPSYAAYMVLIALFMAGDGGLTVVLRTLRSLVIPATAFGTTLSLTMLLLLLPFPVAGILVAVTPPTHLDTVVLGCALVQAVALAITFVRLRNEPTLRASADRPPHTVLPDEPSTRPR</sequence>
<feature type="transmembrane region" description="Helical" evidence="8">
    <location>
        <begin position="388"/>
        <end position="408"/>
    </location>
</feature>
<dbReference type="InterPro" id="IPR036259">
    <property type="entry name" value="MFS_trans_sf"/>
</dbReference>
<keyword evidence="2" id="KW-0813">Transport</keyword>
<feature type="transmembrane region" description="Helical" evidence="8">
    <location>
        <begin position="300"/>
        <end position="319"/>
    </location>
</feature>
<dbReference type="PANTHER" id="PTHR23513">
    <property type="entry name" value="INTEGRAL MEMBRANE EFFLUX PROTEIN-RELATED"/>
    <property type="match status" value="1"/>
</dbReference>
<keyword evidence="4 8" id="KW-0812">Transmembrane</keyword>
<dbReference type="Pfam" id="PF07690">
    <property type="entry name" value="MFS_1"/>
    <property type="match status" value="1"/>
</dbReference>
<feature type="transmembrane region" description="Helical" evidence="8">
    <location>
        <begin position="43"/>
        <end position="65"/>
    </location>
</feature>
<dbReference type="Gene3D" id="1.20.1250.20">
    <property type="entry name" value="MFS general substrate transporter like domains"/>
    <property type="match status" value="1"/>
</dbReference>
<dbReference type="Proteomes" id="UP001187346">
    <property type="component" value="Unassembled WGS sequence"/>
</dbReference>
<dbReference type="SUPFAM" id="SSF103473">
    <property type="entry name" value="MFS general substrate transporter"/>
    <property type="match status" value="1"/>
</dbReference>
<accession>A0ABU4FH53</accession>
<feature type="region of interest" description="Disordered" evidence="7">
    <location>
        <begin position="418"/>
        <end position="437"/>
    </location>
</feature>
<keyword evidence="6 8" id="KW-0472">Membrane</keyword>
<keyword evidence="5 8" id="KW-1133">Transmembrane helix</keyword>
<evidence type="ECO:0000256" key="7">
    <source>
        <dbReference type="SAM" id="MobiDB-lite"/>
    </source>
</evidence>
<feature type="transmembrane region" description="Helical" evidence="8">
    <location>
        <begin position="357"/>
        <end position="382"/>
    </location>
</feature>
<feature type="transmembrane region" description="Helical" evidence="8">
    <location>
        <begin position="159"/>
        <end position="180"/>
    </location>
</feature>
<comment type="subcellular location">
    <subcellularLocation>
        <location evidence="1">Cell inner membrane</location>
        <topology evidence="1">Multi-pass membrane protein</topology>
    </subcellularLocation>
</comment>
<dbReference type="EMBL" id="JAWMAJ010000110">
    <property type="protein sequence ID" value="MDV7219931.1"/>
    <property type="molecule type" value="Genomic_DNA"/>
</dbReference>
<keyword evidence="10" id="KW-1185">Reference proteome</keyword>
<proteinExistence type="predicted"/>
<evidence type="ECO:0000256" key="3">
    <source>
        <dbReference type="ARBA" id="ARBA00022475"/>
    </source>
</evidence>
<feature type="transmembrane region" description="Helical" evidence="8">
    <location>
        <begin position="274"/>
        <end position="293"/>
    </location>
</feature>
<feature type="transmembrane region" description="Helical" evidence="8">
    <location>
        <begin position="239"/>
        <end position="262"/>
    </location>
</feature>
<feature type="transmembrane region" description="Helical" evidence="8">
    <location>
        <begin position="325"/>
        <end position="345"/>
    </location>
</feature>
<evidence type="ECO:0000256" key="4">
    <source>
        <dbReference type="ARBA" id="ARBA00022692"/>
    </source>
</evidence>
<evidence type="ECO:0000256" key="8">
    <source>
        <dbReference type="SAM" id="Phobius"/>
    </source>
</evidence>
<evidence type="ECO:0000256" key="2">
    <source>
        <dbReference type="ARBA" id="ARBA00022448"/>
    </source>
</evidence>
<comment type="caution">
    <text evidence="9">The sequence shown here is derived from an EMBL/GenBank/DDBJ whole genome shotgun (WGS) entry which is preliminary data.</text>
</comment>
<name>A0ABU4FH53_9ACTN</name>
<evidence type="ECO:0000313" key="10">
    <source>
        <dbReference type="Proteomes" id="UP001187346"/>
    </source>
</evidence>
<evidence type="ECO:0000256" key="5">
    <source>
        <dbReference type="ARBA" id="ARBA00022989"/>
    </source>
</evidence>
<reference evidence="9 10" key="1">
    <citation type="submission" date="2023-10" db="EMBL/GenBank/DDBJ databases">
        <title>Characterization of rhizosphere-enriched actinobacteria from wheat plants lab-grown on chernevaya soil.</title>
        <authorList>
            <person name="Tikhonova E.N."/>
            <person name="Konopkin A."/>
            <person name="Kravchenko I.K."/>
        </authorList>
    </citation>
    <scope>NUCLEOTIDE SEQUENCE [LARGE SCALE GENOMIC DNA]</scope>
    <source>
        <strain evidence="9 10">RR29</strain>
    </source>
</reference>
<feature type="transmembrane region" description="Helical" evidence="8">
    <location>
        <begin position="86"/>
        <end position="112"/>
    </location>
</feature>
<dbReference type="PANTHER" id="PTHR23513:SF9">
    <property type="entry name" value="ENTEROBACTIN EXPORTER ENTS"/>
    <property type="match status" value="1"/>
</dbReference>